<protein>
    <recommendedName>
        <fullName evidence="5">Reelin domain-containing protein</fullName>
    </recommendedName>
</protein>
<keyword evidence="2" id="KW-1133">Transmembrane helix</keyword>
<keyword evidence="4" id="KW-1185">Reference proteome</keyword>
<sequence length="236" mass="26291">MHTIGHGPSQSTCGDCYGIHIEQSDTSSPMDITITGRRPYQGLLVQVKNTNNVTVGEFVEYAEDLYYPVVCEDEDVAIERPEGWAGSIGHTDAKLKSWPVQLRWSSATQDVIDSPSTHLRVQGMVVLDYDNYHILPEMPFTVRKPKALPPSPTPSPTTTTPIIQLDPTDTFTTSPLAEATLIDSQPVERDEESTTLFLQVLCFIISMYFMMALLRKRLRRGSNTTTTPDPEAGHIH</sequence>
<keyword evidence="2" id="KW-0472">Membrane</keyword>
<feature type="region of interest" description="Disordered" evidence="1">
    <location>
        <begin position="145"/>
        <end position="169"/>
    </location>
</feature>
<gene>
    <name evidence="3" type="ORF">O0I10_010634</name>
</gene>
<dbReference type="EMBL" id="JARTCD010000073">
    <property type="protein sequence ID" value="KAJ8653712.1"/>
    <property type="molecule type" value="Genomic_DNA"/>
</dbReference>
<evidence type="ECO:0000256" key="1">
    <source>
        <dbReference type="SAM" id="MobiDB-lite"/>
    </source>
</evidence>
<evidence type="ECO:0008006" key="5">
    <source>
        <dbReference type="Google" id="ProtNLM"/>
    </source>
</evidence>
<evidence type="ECO:0000313" key="3">
    <source>
        <dbReference type="EMBL" id="KAJ8653712.1"/>
    </source>
</evidence>
<evidence type="ECO:0000256" key="2">
    <source>
        <dbReference type="SAM" id="Phobius"/>
    </source>
</evidence>
<dbReference type="Proteomes" id="UP001234581">
    <property type="component" value="Unassembled WGS sequence"/>
</dbReference>
<name>A0AAD7UUI2_9FUNG</name>
<feature type="transmembrane region" description="Helical" evidence="2">
    <location>
        <begin position="196"/>
        <end position="214"/>
    </location>
</feature>
<dbReference type="GeneID" id="83218037"/>
<reference evidence="3 4" key="1">
    <citation type="submission" date="2023-03" db="EMBL/GenBank/DDBJ databases">
        <title>Genome sequence of Lichtheimia ornata CBS 291.66.</title>
        <authorList>
            <person name="Mohabir J.T."/>
            <person name="Shea T.P."/>
            <person name="Kurbessoian T."/>
            <person name="Berby B."/>
            <person name="Fontaine J."/>
            <person name="Livny J."/>
            <person name="Gnirke A."/>
            <person name="Stajich J.E."/>
            <person name="Cuomo C.A."/>
        </authorList>
    </citation>
    <scope>NUCLEOTIDE SEQUENCE [LARGE SCALE GENOMIC DNA]</scope>
    <source>
        <strain evidence="3">CBS 291.66</strain>
    </source>
</reference>
<dbReference type="RefSeq" id="XP_058338626.1">
    <property type="nucleotide sequence ID" value="XM_058490613.1"/>
</dbReference>
<proteinExistence type="predicted"/>
<accession>A0AAD7UUI2</accession>
<keyword evidence="2" id="KW-0812">Transmembrane</keyword>
<organism evidence="3 4">
    <name type="scientific">Lichtheimia ornata</name>
    <dbReference type="NCBI Taxonomy" id="688661"/>
    <lineage>
        <taxon>Eukaryota</taxon>
        <taxon>Fungi</taxon>
        <taxon>Fungi incertae sedis</taxon>
        <taxon>Mucoromycota</taxon>
        <taxon>Mucoromycotina</taxon>
        <taxon>Mucoromycetes</taxon>
        <taxon>Mucorales</taxon>
        <taxon>Lichtheimiaceae</taxon>
        <taxon>Lichtheimia</taxon>
    </lineage>
</organism>
<dbReference type="AlphaFoldDB" id="A0AAD7UUI2"/>
<evidence type="ECO:0000313" key="4">
    <source>
        <dbReference type="Proteomes" id="UP001234581"/>
    </source>
</evidence>
<comment type="caution">
    <text evidence="3">The sequence shown here is derived from an EMBL/GenBank/DDBJ whole genome shotgun (WGS) entry which is preliminary data.</text>
</comment>